<evidence type="ECO:0000256" key="3">
    <source>
        <dbReference type="SAM" id="MobiDB-lite"/>
    </source>
</evidence>
<organism evidence="5 6">
    <name type="scientific">Inhella proteolytica</name>
    <dbReference type="NCBI Taxonomy" id="2795029"/>
    <lineage>
        <taxon>Bacteria</taxon>
        <taxon>Pseudomonadati</taxon>
        <taxon>Pseudomonadota</taxon>
        <taxon>Betaproteobacteria</taxon>
        <taxon>Burkholderiales</taxon>
        <taxon>Sphaerotilaceae</taxon>
        <taxon>Inhella</taxon>
    </lineage>
</organism>
<proteinExistence type="inferred from homology"/>
<dbReference type="Proteomes" id="UP000613266">
    <property type="component" value="Unassembled WGS sequence"/>
</dbReference>
<sequence>MSLHALPPADLRLTLNPAELGFADTSELAELALPWIGQQRAEAAARFGLGLEQPGYNLLVLGEIGSGRSTLLTQLMHELAASRAVPPDLCFLHNFDTPERPMALRLPAGQGRELRQGMAELAKRLREDIPRRLAEPFVKSECERLEAAAKADEDRAYAALAAFAEARRFGLLREQGNLVFTQLDAHGKPMTAEAAMGLSPEQHAEMATAESALRTQIAAFLDTVHRNERTLEEALVALRRRLITPLLEDALEQIRKPLRKQIKDGRKLGRYLEQVQAHVLENLDLFHHHHAEEDDGSRAAALTELLARLRVNVAVDNHELSGAPVLVVDNPVHRVLFGSIEYELRNDVLVSDFARIRAGSLLRAHGGFLMLHLCDLLGDPQVWESLRRFVRSGRLQIEEPGLAAAPLAAVSLQPEAVDVDVKLVLVASVEEYYALQDGDPELARRFGCKVDFAESFEANAETRHASAILVAQTCRRLGLPPANAAAVAALIEESHRDAEDQLRQSARFARTEALLVEAAALARARQSRLVVAEDVWAARAAARHRHDYPEQRLQEAIRDGERVLVLQGERVGQLNGLTVIDLGDHAFGLPVRVSARSHAGEDGLLNIEREVELSGPIHDKGVLILQSYLTALFAHLAPLALNASLVFEQEYQGVEGDSASCAELCALLSALSGVPLRQGIAVTGALNQHGELLPVGGINEKIEGYFRTCAQAGLDGQQGVLIPSRNRRHLMLSPEVTAAVAAGRFQVYAADCVADVLGLLSPLPVGADCSGSPGPQGYPPGTLLGQAQRQLQAYRRACGVPEHGPRPDRGLRGLHPRAQPTRKRKVNRPG</sequence>
<dbReference type="GO" id="GO:0004176">
    <property type="term" value="F:ATP-dependent peptidase activity"/>
    <property type="evidence" value="ECO:0007669"/>
    <property type="project" value="UniProtKB-UniRule"/>
</dbReference>
<dbReference type="InterPro" id="IPR008269">
    <property type="entry name" value="Lon_proteolytic"/>
</dbReference>
<dbReference type="GO" id="GO:0004252">
    <property type="term" value="F:serine-type endopeptidase activity"/>
    <property type="evidence" value="ECO:0007669"/>
    <property type="project" value="UniProtKB-UniRule"/>
</dbReference>
<keyword evidence="2" id="KW-0720">Serine protease</keyword>
<dbReference type="GO" id="GO:0005524">
    <property type="term" value="F:ATP binding"/>
    <property type="evidence" value="ECO:0007669"/>
    <property type="project" value="InterPro"/>
</dbReference>
<dbReference type="GO" id="GO:0006508">
    <property type="term" value="P:proteolysis"/>
    <property type="evidence" value="ECO:0007669"/>
    <property type="project" value="UniProtKB-KW"/>
</dbReference>
<dbReference type="InterPro" id="IPR046844">
    <property type="entry name" value="Lon-like_helical"/>
</dbReference>
<feature type="active site" evidence="2">
    <location>
        <position position="658"/>
    </location>
</feature>
<name>A0A931IY79_9BURK</name>
<feature type="region of interest" description="Disordered" evidence="3">
    <location>
        <begin position="797"/>
        <end position="830"/>
    </location>
</feature>
<dbReference type="InterPro" id="IPR046843">
    <property type="entry name" value="LonB_AAA-LID"/>
</dbReference>
<gene>
    <name evidence="5" type="ORF">I7X39_03410</name>
</gene>
<dbReference type="Pfam" id="PF05362">
    <property type="entry name" value="Lon_C"/>
    <property type="match status" value="1"/>
</dbReference>
<dbReference type="EMBL" id="JAEDAK010000002">
    <property type="protein sequence ID" value="MBH9575946.1"/>
    <property type="molecule type" value="Genomic_DNA"/>
</dbReference>
<comment type="catalytic activity">
    <reaction evidence="2">
        <text>Hydrolysis of proteins in presence of ATP.</text>
        <dbReference type="EC" id="3.4.21.53"/>
    </reaction>
</comment>
<dbReference type="Pfam" id="PF13654">
    <property type="entry name" value="AAA_32"/>
    <property type="match status" value="1"/>
</dbReference>
<evidence type="ECO:0000256" key="1">
    <source>
        <dbReference type="ARBA" id="ARBA00022670"/>
    </source>
</evidence>
<evidence type="ECO:0000256" key="2">
    <source>
        <dbReference type="PROSITE-ProRule" id="PRU01122"/>
    </source>
</evidence>
<dbReference type="InterPro" id="IPR020568">
    <property type="entry name" value="Ribosomal_Su5_D2-typ_SF"/>
</dbReference>
<accession>A0A931IY79</accession>
<evidence type="ECO:0000259" key="4">
    <source>
        <dbReference type="PROSITE" id="PS51786"/>
    </source>
</evidence>
<comment type="caution">
    <text evidence="5">The sequence shown here is derived from an EMBL/GenBank/DDBJ whole genome shotgun (WGS) entry which is preliminary data.</text>
</comment>
<comment type="similarity">
    <text evidence="2">Belongs to the peptidase S16 family.</text>
</comment>
<dbReference type="InterPro" id="IPR027417">
    <property type="entry name" value="P-loop_NTPase"/>
</dbReference>
<dbReference type="EC" id="3.4.21.53" evidence="2"/>
<dbReference type="Gene3D" id="1.10.8.60">
    <property type="match status" value="1"/>
</dbReference>
<dbReference type="SUPFAM" id="SSF54211">
    <property type="entry name" value="Ribosomal protein S5 domain 2-like"/>
    <property type="match status" value="1"/>
</dbReference>
<dbReference type="Gene3D" id="3.40.50.300">
    <property type="entry name" value="P-loop containing nucleotide triphosphate hydrolases"/>
    <property type="match status" value="1"/>
</dbReference>
<dbReference type="InterPro" id="IPR041699">
    <property type="entry name" value="AAA_32"/>
</dbReference>
<dbReference type="GO" id="GO:0030163">
    <property type="term" value="P:protein catabolic process"/>
    <property type="evidence" value="ECO:0007669"/>
    <property type="project" value="InterPro"/>
</dbReference>
<dbReference type="RefSeq" id="WP_198109567.1">
    <property type="nucleotide sequence ID" value="NZ_JAEDAK010000002.1"/>
</dbReference>
<dbReference type="InterPro" id="IPR027065">
    <property type="entry name" value="Lon_Prtase"/>
</dbReference>
<dbReference type="PROSITE" id="PS51786">
    <property type="entry name" value="LON_PROTEOLYTIC"/>
    <property type="match status" value="1"/>
</dbReference>
<keyword evidence="2" id="KW-0378">Hydrolase</keyword>
<evidence type="ECO:0000313" key="5">
    <source>
        <dbReference type="EMBL" id="MBH9575946.1"/>
    </source>
</evidence>
<reference evidence="5" key="1">
    <citation type="submission" date="2020-12" db="EMBL/GenBank/DDBJ databases">
        <title>The genome sequence of Inhella sp. 1Y17.</title>
        <authorList>
            <person name="Liu Y."/>
        </authorList>
    </citation>
    <scope>NUCLEOTIDE SEQUENCE</scope>
    <source>
        <strain evidence="5">1Y17</strain>
    </source>
</reference>
<feature type="compositionally biased region" description="Basic residues" evidence="3">
    <location>
        <begin position="812"/>
        <end position="830"/>
    </location>
</feature>
<dbReference type="Pfam" id="PF20436">
    <property type="entry name" value="LonB_AAA-LID"/>
    <property type="match status" value="1"/>
</dbReference>
<dbReference type="PRINTS" id="PR00830">
    <property type="entry name" value="ENDOLAPTASE"/>
</dbReference>
<dbReference type="Gene3D" id="3.30.230.10">
    <property type="match status" value="1"/>
</dbReference>
<evidence type="ECO:0000313" key="6">
    <source>
        <dbReference type="Proteomes" id="UP000613266"/>
    </source>
</evidence>
<dbReference type="InterPro" id="IPR014721">
    <property type="entry name" value="Ribsml_uS5_D2-typ_fold_subgr"/>
</dbReference>
<dbReference type="Pfam" id="PF20437">
    <property type="entry name" value="LonC_helical"/>
    <property type="match status" value="1"/>
</dbReference>
<keyword evidence="1 2" id="KW-0645">Protease</keyword>
<protein>
    <recommendedName>
        <fullName evidence="2">endopeptidase La</fullName>
        <ecNumber evidence="2">3.4.21.53</ecNumber>
    </recommendedName>
</protein>
<dbReference type="SUPFAM" id="SSF52540">
    <property type="entry name" value="P-loop containing nucleoside triphosphate hydrolases"/>
    <property type="match status" value="1"/>
</dbReference>
<feature type="active site" evidence="2">
    <location>
        <position position="701"/>
    </location>
</feature>
<keyword evidence="6" id="KW-1185">Reference proteome</keyword>
<feature type="domain" description="Lon proteolytic" evidence="4">
    <location>
        <begin position="568"/>
        <end position="763"/>
    </location>
</feature>
<dbReference type="PANTHER" id="PTHR10046">
    <property type="entry name" value="ATP DEPENDENT LON PROTEASE FAMILY MEMBER"/>
    <property type="match status" value="1"/>
</dbReference>
<dbReference type="AlphaFoldDB" id="A0A931IY79"/>